<evidence type="ECO:0000256" key="6">
    <source>
        <dbReference type="SAM" id="MobiDB-lite"/>
    </source>
</evidence>
<dbReference type="HAMAP" id="MF_01080">
    <property type="entry name" value="TruB_bact"/>
    <property type="match status" value="1"/>
</dbReference>
<keyword evidence="4" id="KW-0819">tRNA processing</keyword>
<evidence type="ECO:0000259" key="7">
    <source>
        <dbReference type="Pfam" id="PF01509"/>
    </source>
</evidence>
<dbReference type="OrthoDB" id="9995526at2759"/>
<dbReference type="STRING" id="669874.A0A1E4TWX2"/>
<dbReference type="GO" id="GO:0005634">
    <property type="term" value="C:nucleus"/>
    <property type="evidence" value="ECO:0007669"/>
    <property type="project" value="EnsemblFungi"/>
</dbReference>
<dbReference type="InterPro" id="IPR002501">
    <property type="entry name" value="PsdUridine_synth_N"/>
</dbReference>
<keyword evidence="5" id="KW-0413">Isomerase</keyword>
<dbReference type="GO" id="GO:0005739">
    <property type="term" value="C:mitochondrion"/>
    <property type="evidence" value="ECO:0007669"/>
    <property type="project" value="EnsemblFungi"/>
</dbReference>
<comment type="catalytic activity">
    <reaction evidence="1">
        <text>a uridine in mRNA = a pseudouridine in mRNA</text>
        <dbReference type="Rhea" id="RHEA:56644"/>
        <dbReference type="Rhea" id="RHEA-COMP:14658"/>
        <dbReference type="Rhea" id="RHEA-COMP:14659"/>
        <dbReference type="ChEBI" id="CHEBI:65314"/>
        <dbReference type="ChEBI" id="CHEBI:65315"/>
    </reaction>
</comment>
<protein>
    <recommendedName>
        <fullName evidence="3">tRNA pseudouridine(55) synthase</fullName>
        <ecNumber evidence="3">5.4.99.25</ecNumber>
    </recommendedName>
</protein>
<dbReference type="GO" id="GO:1990481">
    <property type="term" value="P:mRNA pseudouridine synthesis"/>
    <property type="evidence" value="ECO:0007669"/>
    <property type="project" value="EnsemblFungi"/>
</dbReference>
<dbReference type="GO" id="GO:0160148">
    <property type="term" value="F:tRNA pseudouridine(55) synthase activity"/>
    <property type="evidence" value="ECO:0007669"/>
    <property type="project" value="UniProtKB-EC"/>
</dbReference>
<dbReference type="EC" id="5.4.99.25" evidence="3"/>
<dbReference type="Gene3D" id="3.30.2350.10">
    <property type="entry name" value="Pseudouridine synthase"/>
    <property type="match status" value="1"/>
</dbReference>
<gene>
    <name evidence="8" type="ORF">PACTADRAFT_49636</name>
</gene>
<feature type="region of interest" description="Disordered" evidence="6">
    <location>
        <begin position="352"/>
        <end position="385"/>
    </location>
</feature>
<proteinExistence type="inferred from homology"/>
<dbReference type="Pfam" id="PF01509">
    <property type="entry name" value="TruB_N"/>
    <property type="match status" value="1"/>
</dbReference>
<organism evidence="8 9">
    <name type="scientific">Pachysolen tannophilus NRRL Y-2460</name>
    <dbReference type="NCBI Taxonomy" id="669874"/>
    <lineage>
        <taxon>Eukaryota</taxon>
        <taxon>Fungi</taxon>
        <taxon>Dikarya</taxon>
        <taxon>Ascomycota</taxon>
        <taxon>Saccharomycotina</taxon>
        <taxon>Pichiomycetes</taxon>
        <taxon>Pachysolenaceae</taxon>
        <taxon>Pachysolen</taxon>
    </lineage>
</organism>
<evidence type="ECO:0000256" key="2">
    <source>
        <dbReference type="ARBA" id="ARBA00008999"/>
    </source>
</evidence>
<reference evidence="9" key="1">
    <citation type="submission" date="2016-05" db="EMBL/GenBank/DDBJ databases">
        <title>Comparative genomics of biotechnologically important yeasts.</title>
        <authorList>
            <consortium name="DOE Joint Genome Institute"/>
            <person name="Riley R."/>
            <person name="Haridas S."/>
            <person name="Wolfe K.H."/>
            <person name="Lopes M.R."/>
            <person name="Hittinger C.T."/>
            <person name="Goker M."/>
            <person name="Salamov A."/>
            <person name="Wisecaver J."/>
            <person name="Long T.M."/>
            <person name="Aerts A.L."/>
            <person name="Barry K."/>
            <person name="Choi C."/>
            <person name="Clum A."/>
            <person name="Coughlan A.Y."/>
            <person name="Deshpande S."/>
            <person name="Douglass A.P."/>
            <person name="Hanson S.J."/>
            <person name="Klenk H.-P."/>
            <person name="Labutti K."/>
            <person name="Lapidus A."/>
            <person name="Lindquist E."/>
            <person name="Lipzen A."/>
            <person name="Meier-Kolthoff J.P."/>
            <person name="Ohm R.A."/>
            <person name="Otillar R.P."/>
            <person name="Pangilinan J."/>
            <person name="Peng Y."/>
            <person name="Rokas A."/>
            <person name="Rosa C.A."/>
            <person name="Scheuner C."/>
            <person name="Sibirny A.A."/>
            <person name="Slot J.C."/>
            <person name="Stielow J.B."/>
            <person name="Sun H."/>
            <person name="Kurtzman C.P."/>
            <person name="Blackwell M."/>
            <person name="Grigoriev I.V."/>
            <person name="Jeffries T.W."/>
        </authorList>
    </citation>
    <scope>NUCLEOTIDE SEQUENCE [LARGE SCALE GENOMIC DNA]</scope>
    <source>
        <strain evidence="9">NRRL Y-2460</strain>
    </source>
</reference>
<name>A0A1E4TWX2_PACTA</name>
<evidence type="ECO:0000256" key="1">
    <source>
        <dbReference type="ARBA" id="ARBA00001166"/>
    </source>
</evidence>
<evidence type="ECO:0000256" key="3">
    <source>
        <dbReference type="ARBA" id="ARBA00012787"/>
    </source>
</evidence>
<keyword evidence="9" id="KW-1185">Reference proteome</keyword>
<comment type="similarity">
    <text evidence="2">Belongs to the pseudouridine synthase TruB family.</text>
</comment>
<evidence type="ECO:0000313" key="9">
    <source>
        <dbReference type="Proteomes" id="UP000094236"/>
    </source>
</evidence>
<dbReference type="InterPro" id="IPR020103">
    <property type="entry name" value="PsdUridine_synth_cat_dom_sf"/>
</dbReference>
<dbReference type="EMBL" id="KV454013">
    <property type="protein sequence ID" value="ODV96255.1"/>
    <property type="molecule type" value="Genomic_DNA"/>
</dbReference>
<evidence type="ECO:0000256" key="4">
    <source>
        <dbReference type="ARBA" id="ARBA00022694"/>
    </source>
</evidence>
<dbReference type="PANTHER" id="PTHR13767">
    <property type="entry name" value="TRNA-PSEUDOURIDINE SYNTHASE"/>
    <property type="match status" value="1"/>
</dbReference>
<dbReference type="GO" id="GO:0006400">
    <property type="term" value="P:tRNA modification"/>
    <property type="evidence" value="ECO:0007669"/>
    <property type="project" value="EnsemblFungi"/>
</dbReference>
<dbReference type="GO" id="GO:0003723">
    <property type="term" value="F:RNA binding"/>
    <property type="evidence" value="ECO:0007669"/>
    <property type="project" value="InterPro"/>
</dbReference>
<accession>A0A1E4TWX2</accession>
<dbReference type="Proteomes" id="UP000094236">
    <property type="component" value="Unassembled WGS sequence"/>
</dbReference>
<feature type="compositionally biased region" description="Basic and acidic residues" evidence="6">
    <location>
        <begin position="352"/>
        <end position="366"/>
    </location>
</feature>
<evidence type="ECO:0000256" key="5">
    <source>
        <dbReference type="ARBA" id="ARBA00023235"/>
    </source>
</evidence>
<sequence length="385" mass="43426">MNGVFAIEKPTGISSAQFLSLVQRIFTNSKVFANDLAEMKSTRLKNYSNNGNKGSKRKLNNIKVKIGHGGTLDPLASGVLVVGIGNGTKRLQNYLNGSVKVYETEALLGASTTTGDSEGQVLSKTKFDHINDKIVEETKLKFKGEITQTPPIFSALKMNGKPLYEYAREGLPLPAKIKPREVQVYELTVCDDNLTKDHDWKFIKSELDEDGVAIDKKLSESRSLEKDELFFSKEYCLANGLEPSKNNIVKPQLISEDENVIYESDNFKAPLLHLIAKVSSGTYIRSLISDFGKAMDSSAYMVKLIRLEQAEWKLGKNVFKIENFENEPEEIWGPVLKKVLDEGSEIDLEKEFEKTRESYNKEKEQVEEQVEEPSSKRRKIDQVEQ</sequence>
<evidence type="ECO:0000313" key="8">
    <source>
        <dbReference type="EMBL" id="ODV96255.1"/>
    </source>
</evidence>
<dbReference type="InterPro" id="IPR014780">
    <property type="entry name" value="tRNA_psdUridine_synth_TruB"/>
</dbReference>
<dbReference type="AlphaFoldDB" id="A0A1E4TWX2"/>
<dbReference type="PANTHER" id="PTHR13767:SF2">
    <property type="entry name" value="PSEUDOURIDYLATE SYNTHASE TRUB1"/>
    <property type="match status" value="1"/>
</dbReference>
<feature type="domain" description="Pseudouridine synthase II N-terminal" evidence="7">
    <location>
        <begin position="58"/>
        <end position="191"/>
    </location>
</feature>
<dbReference type="SUPFAM" id="SSF55120">
    <property type="entry name" value="Pseudouridine synthase"/>
    <property type="match status" value="1"/>
</dbReference>